<reference evidence="3" key="1">
    <citation type="submission" date="2023-03" db="EMBL/GenBank/DDBJ databases">
        <title>Massive genome expansion in bonnet fungi (Mycena s.s.) driven by repeated elements and novel gene families across ecological guilds.</title>
        <authorList>
            <consortium name="Lawrence Berkeley National Laboratory"/>
            <person name="Harder C.B."/>
            <person name="Miyauchi S."/>
            <person name="Viragh M."/>
            <person name="Kuo A."/>
            <person name="Thoen E."/>
            <person name="Andreopoulos B."/>
            <person name="Lu D."/>
            <person name="Skrede I."/>
            <person name="Drula E."/>
            <person name="Henrissat B."/>
            <person name="Morin E."/>
            <person name="Kohler A."/>
            <person name="Barry K."/>
            <person name="LaButti K."/>
            <person name="Morin E."/>
            <person name="Salamov A."/>
            <person name="Lipzen A."/>
            <person name="Mereny Z."/>
            <person name="Hegedus B."/>
            <person name="Baldrian P."/>
            <person name="Stursova M."/>
            <person name="Weitz H."/>
            <person name="Taylor A."/>
            <person name="Grigoriev I.V."/>
            <person name="Nagy L.G."/>
            <person name="Martin F."/>
            <person name="Kauserud H."/>
        </authorList>
    </citation>
    <scope>NUCLEOTIDE SEQUENCE</scope>
    <source>
        <strain evidence="3">CBHHK200</strain>
    </source>
</reference>
<evidence type="ECO:0000259" key="2">
    <source>
        <dbReference type="Pfam" id="PF01693"/>
    </source>
</evidence>
<keyword evidence="4" id="KW-1185">Reference proteome</keyword>
<accession>A0AAD6SYM4</accession>
<organism evidence="3 4">
    <name type="scientific">Mycena alexandri</name>
    <dbReference type="NCBI Taxonomy" id="1745969"/>
    <lineage>
        <taxon>Eukaryota</taxon>
        <taxon>Fungi</taxon>
        <taxon>Dikarya</taxon>
        <taxon>Basidiomycota</taxon>
        <taxon>Agaricomycotina</taxon>
        <taxon>Agaricomycetes</taxon>
        <taxon>Agaricomycetidae</taxon>
        <taxon>Agaricales</taxon>
        <taxon>Marasmiineae</taxon>
        <taxon>Mycenaceae</taxon>
        <taxon>Mycena</taxon>
    </lineage>
</organism>
<feature type="compositionally biased region" description="Low complexity" evidence="1">
    <location>
        <begin position="33"/>
        <end position="43"/>
    </location>
</feature>
<feature type="compositionally biased region" description="Low complexity" evidence="1">
    <location>
        <begin position="106"/>
        <end position="118"/>
    </location>
</feature>
<dbReference type="Gene3D" id="3.40.970.10">
    <property type="entry name" value="Ribonuclease H1, N-terminal domain"/>
    <property type="match status" value="1"/>
</dbReference>
<dbReference type="InterPro" id="IPR009027">
    <property type="entry name" value="Ribosomal_bL9/RNase_H1_N"/>
</dbReference>
<feature type="region of interest" description="Disordered" evidence="1">
    <location>
        <begin position="31"/>
        <end position="132"/>
    </location>
</feature>
<dbReference type="InterPro" id="IPR037056">
    <property type="entry name" value="RNase_H1_N_sf"/>
</dbReference>
<evidence type="ECO:0000313" key="3">
    <source>
        <dbReference type="EMBL" id="KAJ7036225.1"/>
    </source>
</evidence>
<feature type="compositionally biased region" description="Low complexity" evidence="1">
    <location>
        <begin position="61"/>
        <end position="79"/>
    </location>
</feature>
<protein>
    <recommendedName>
        <fullName evidence="2">Ribonuclease H1 N-terminal domain-containing protein</fullName>
    </recommendedName>
</protein>
<feature type="domain" description="Ribonuclease H1 N-terminal" evidence="2">
    <location>
        <begin position="748"/>
        <end position="790"/>
    </location>
</feature>
<proteinExistence type="predicted"/>
<dbReference type="AlphaFoldDB" id="A0AAD6SYM4"/>
<dbReference type="SUPFAM" id="SSF55658">
    <property type="entry name" value="L9 N-domain-like"/>
    <property type="match status" value="1"/>
</dbReference>
<dbReference type="EMBL" id="JARJCM010000044">
    <property type="protein sequence ID" value="KAJ7036225.1"/>
    <property type="molecule type" value="Genomic_DNA"/>
</dbReference>
<evidence type="ECO:0000313" key="4">
    <source>
        <dbReference type="Proteomes" id="UP001218188"/>
    </source>
</evidence>
<dbReference type="InterPro" id="IPR011320">
    <property type="entry name" value="RNase_H1_N"/>
</dbReference>
<evidence type="ECO:0000256" key="1">
    <source>
        <dbReference type="SAM" id="MobiDB-lite"/>
    </source>
</evidence>
<name>A0AAD6SYM4_9AGAR</name>
<gene>
    <name evidence="3" type="ORF">C8F04DRAFT_1338853</name>
</gene>
<dbReference type="Proteomes" id="UP001218188">
    <property type="component" value="Unassembled WGS sequence"/>
</dbReference>
<sequence length="850" mass="94232">MALFAPWVRAGGVGPEGRDADLVCFGVEPTPTPASVPTTAAATPPIPQTPTPMNDIPFPTSASDADGAASSHAPSLSLSIDTTVAPPPPQPSYLNGHPDSSPPGVPASAAASSANASAGKPIPPPPPPRTAHAQALAAKLGRLSLRNYAAPIFLRVGHHGLIQSRDPPALRSLPPRLARLLRVRDSCGPGARGYLLGAVVILPLFVSIIIGNFSSKTGSAFLTRVLRSSASGSTRASGPRSQERVVVAGHDHCLRCPHHCPHVRAALTSCGALVRVTIVRQVELYVVGQAWLFRAARQQLWESQWIMCGGRLTNISSLPLFALTSNTLSSTPLKDPSLKSVEGIEAAAMEVKDAHGIQLAEGSTEVYDDVWTLLSENYIDTRTMERQDLMNLQYICRNWLHQYRPLIYERINLRTYKDAEILFRLTLPNNKHLLPHIKLLSFGFPLPQDDTADMPLWTAFRTELHDMINLGIIIVSFTHKDPEPLGQANRLLLHGLELPKTLDLLHLRSSAEFFEDEIQLGDYRPWEGETWRLDLALIPAPIKQFVLSTPHYVIWPPTDNQIDLTLNKWTAQWRKGYLPAVRPTLDLITINQGYIDDGSDMGRCAEYSDFIFKHDLRHSHEALENALSEDMGNSCDMEGREGFRLMWEQNKDGKWERTDLAWVFAPGAYQAFGGLNDECDLAWIHTRPWLKAEIAQASDTSPPQARKATLLRPFYLLTISNVLTTCTPPIFPPGSNLIQHDSFADRHYHVVVIGLTPGIYLIWEQADAQVHKVGNQKWKKFNTHAEAVAYWNEWCLKLHQHPAPTPTRYKVKGLLGTFDSYDAALAAAGTQYIQAVYPASPRMNWEESWY</sequence>
<dbReference type="Pfam" id="PF01693">
    <property type="entry name" value="Cauli_VI"/>
    <property type="match status" value="1"/>
</dbReference>
<comment type="caution">
    <text evidence="3">The sequence shown here is derived from an EMBL/GenBank/DDBJ whole genome shotgun (WGS) entry which is preliminary data.</text>
</comment>